<dbReference type="EC" id="3.6.1.66" evidence="10"/>
<comment type="catalytic activity">
    <reaction evidence="8 10">
        <text>dITP + H2O = dIMP + diphosphate + H(+)</text>
        <dbReference type="Rhea" id="RHEA:28342"/>
        <dbReference type="ChEBI" id="CHEBI:15377"/>
        <dbReference type="ChEBI" id="CHEBI:15378"/>
        <dbReference type="ChEBI" id="CHEBI:33019"/>
        <dbReference type="ChEBI" id="CHEBI:61194"/>
        <dbReference type="ChEBI" id="CHEBI:61382"/>
        <dbReference type="EC" id="3.6.1.66"/>
    </reaction>
</comment>
<dbReference type="InterPro" id="IPR020922">
    <property type="entry name" value="dITP/XTP_pyrophosphatase"/>
</dbReference>
<feature type="binding site" evidence="10">
    <location>
        <begin position="8"/>
        <end position="13"/>
    </location>
    <ligand>
        <name>substrate</name>
    </ligand>
</feature>
<dbReference type="NCBIfam" id="TIGR00042">
    <property type="entry name" value="RdgB/HAM1 family non-canonical purine NTP pyrophosphatase"/>
    <property type="match status" value="1"/>
</dbReference>
<keyword evidence="7 10" id="KW-0546">Nucleotide metabolism</keyword>
<feature type="binding site" evidence="10">
    <location>
        <position position="71"/>
    </location>
    <ligand>
        <name>substrate</name>
    </ligand>
</feature>
<accession>A0A1H0QZX5</accession>
<dbReference type="HAMAP" id="MF_01405">
    <property type="entry name" value="Non_canon_purine_NTPase"/>
    <property type="match status" value="1"/>
</dbReference>
<dbReference type="OrthoDB" id="9807456at2"/>
<dbReference type="GO" id="GO:0036220">
    <property type="term" value="F:ITP diphosphatase activity"/>
    <property type="evidence" value="ECO:0007669"/>
    <property type="project" value="UniProtKB-UniRule"/>
</dbReference>
<sequence>MKKIVIATKNAGKVREMKDAFAHLPVEVVALSEFGDLPNAIEDGGTFADNAAIKARFYMEKTGCACLADDSGLEVAVLGGRPGVYSSRFAGYNAEDWANNQKMLEELCIADVEESPADYRCSLCFIDTDGTILRADGRCDGVVRKIPRGKNGFGYDPYFYTNEYAGRTMAELTFEEKDRISHRGRALRKLTQQLEEHLA</sequence>
<reference evidence="12 13" key="1">
    <citation type="submission" date="2016-10" db="EMBL/GenBank/DDBJ databases">
        <authorList>
            <person name="de Groot N.N."/>
        </authorList>
    </citation>
    <scope>NUCLEOTIDE SEQUENCE [LARGE SCALE GENOMIC DNA]</scope>
    <source>
        <strain evidence="12 13">S137</strain>
    </source>
</reference>
<keyword evidence="5 10" id="KW-0378">Hydrolase</keyword>
<dbReference type="GO" id="GO:0005829">
    <property type="term" value="C:cytosol"/>
    <property type="evidence" value="ECO:0007669"/>
    <property type="project" value="TreeGrafter"/>
</dbReference>
<dbReference type="CDD" id="cd00515">
    <property type="entry name" value="HAM1"/>
    <property type="match status" value="1"/>
</dbReference>
<feature type="active site" description="Proton acceptor" evidence="10">
    <location>
        <position position="70"/>
    </location>
</feature>
<dbReference type="PANTHER" id="PTHR11067:SF9">
    <property type="entry name" value="INOSINE TRIPHOSPHATE PYROPHOSPHATASE"/>
    <property type="match status" value="1"/>
</dbReference>
<comment type="cofactor">
    <cofactor evidence="10">
        <name>Mg(2+)</name>
        <dbReference type="ChEBI" id="CHEBI:18420"/>
    </cofactor>
    <text evidence="10">Binds 1 Mg(2+) ion per subunit.</text>
</comment>
<comment type="function">
    <text evidence="10">Pyrophosphatase that catalyzes the hydrolysis of nucleoside triphosphates to their monophosphate derivatives, with a high preference for the non-canonical purine nucleotides XTP (xanthosine triphosphate), dITP (deoxyinosine triphosphate) and ITP. Seems to function as a house-cleaning enzyme that removes non-canonical purine nucleotides from the nucleotide pool, thus preventing their incorporation into DNA/RNA and avoiding chromosomal lesions.</text>
</comment>
<dbReference type="SUPFAM" id="SSF52972">
    <property type="entry name" value="ITPase-like"/>
    <property type="match status" value="1"/>
</dbReference>
<dbReference type="Gene3D" id="3.90.950.10">
    <property type="match status" value="1"/>
</dbReference>
<protein>
    <recommendedName>
        <fullName evidence="10">dITP/XTP pyrophosphatase</fullName>
        <ecNumber evidence="10">3.6.1.66</ecNumber>
    </recommendedName>
    <alternativeName>
        <fullName evidence="10">Non-canonical purine NTP pyrophosphatase</fullName>
    </alternativeName>
    <alternativeName>
        <fullName evidence="10">Non-standard purine NTP pyrophosphatase</fullName>
    </alternativeName>
    <alternativeName>
        <fullName evidence="10">Nucleoside-triphosphate diphosphatase</fullName>
    </alternativeName>
    <alternativeName>
        <fullName evidence="10">Nucleoside-triphosphate pyrophosphatase</fullName>
        <shortName evidence="10">NTPase</shortName>
    </alternativeName>
</protein>
<dbReference type="GO" id="GO:0046872">
    <property type="term" value="F:metal ion binding"/>
    <property type="evidence" value="ECO:0007669"/>
    <property type="project" value="UniProtKB-KW"/>
</dbReference>
<evidence type="ECO:0000256" key="1">
    <source>
        <dbReference type="ARBA" id="ARBA00008023"/>
    </source>
</evidence>
<dbReference type="RefSeq" id="WP_074571969.1">
    <property type="nucleotide sequence ID" value="NZ_FNJQ01000010.1"/>
</dbReference>
<keyword evidence="4 10" id="KW-0547">Nucleotide-binding</keyword>
<evidence type="ECO:0000256" key="10">
    <source>
        <dbReference type="HAMAP-Rule" id="MF_01405"/>
    </source>
</evidence>
<feature type="binding site" evidence="10">
    <location>
        <begin position="153"/>
        <end position="156"/>
    </location>
    <ligand>
        <name>substrate</name>
    </ligand>
</feature>
<evidence type="ECO:0000256" key="8">
    <source>
        <dbReference type="ARBA" id="ARBA00051875"/>
    </source>
</evidence>
<dbReference type="Pfam" id="PF01725">
    <property type="entry name" value="Ham1p_like"/>
    <property type="match status" value="1"/>
</dbReference>
<evidence type="ECO:0000313" key="13">
    <source>
        <dbReference type="Proteomes" id="UP000182412"/>
    </source>
</evidence>
<evidence type="ECO:0000256" key="5">
    <source>
        <dbReference type="ARBA" id="ARBA00022801"/>
    </source>
</evidence>
<evidence type="ECO:0000256" key="6">
    <source>
        <dbReference type="ARBA" id="ARBA00022842"/>
    </source>
</evidence>
<dbReference type="InterPro" id="IPR002637">
    <property type="entry name" value="RdgB/HAM1"/>
</dbReference>
<comment type="catalytic activity">
    <reaction evidence="9 10">
        <text>XTP + H2O = XMP + diphosphate + H(+)</text>
        <dbReference type="Rhea" id="RHEA:28610"/>
        <dbReference type="ChEBI" id="CHEBI:15377"/>
        <dbReference type="ChEBI" id="CHEBI:15378"/>
        <dbReference type="ChEBI" id="CHEBI:33019"/>
        <dbReference type="ChEBI" id="CHEBI:57464"/>
        <dbReference type="ChEBI" id="CHEBI:61314"/>
        <dbReference type="EC" id="3.6.1.66"/>
    </reaction>
</comment>
<evidence type="ECO:0000256" key="2">
    <source>
        <dbReference type="ARBA" id="ARBA00011738"/>
    </source>
</evidence>
<dbReference type="GO" id="GO:0036222">
    <property type="term" value="F:XTP diphosphatase activity"/>
    <property type="evidence" value="ECO:0007669"/>
    <property type="project" value="UniProtKB-UniRule"/>
</dbReference>
<evidence type="ECO:0000313" key="12">
    <source>
        <dbReference type="EMBL" id="SDP22479.1"/>
    </source>
</evidence>
<comment type="similarity">
    <text evidence="1 10 11">Belongs to the HAM1 NTPase family.</text>
</comment>
<comment type="caution">
    <text evidence="10">Lacks conserved residue(s) required for the propagation of feature annotation.</text>
</comment>
<dbReference type="GO" id="GO:0000166">
    <property type="term" value="F:nucleotide binding"/>
    <property type="evidence" value="ECO:0007669"/>
    <property type="project" value="UniProtKB-KW"/>
</dbReference>
<dbReference type="GO" id="GO:0009146">
    <property type="term" value="P:purine nucleoside triphosphate catabolic process"/>
    <property type="evidence" value="ECO:0007669"/>
    <property type="project" value="UniProtKB-UniRule"/>
</dbReference>
<evidence type="ECO:0000256" key="7">
    <source>
        <dbReference type="ARBA" id="ARBA00023080"/>
    </source>
</evidence>
<gene>
    <name evidence="12" type="ORF">SAMN05216366_11019</name>
</gene>
<dbReference type="AlphaFoldDB" id="A0A1H0QZX5"/>
<keyword evidence="6 10" id="KW-0460">Magnesium</keyword>
<dbReference type="PANTHER" id="PTHR11067">
    <property type="entry name" value="INOSINE TRIPHOSPHATE PYROPHOSPHATASE/HAM1 PROTEIN"/>
    <property type="match status" value="1"/>
</dbReference>
<evidence type="ECO:0000256" key="9">
    <source>
        <dbReference type="ARBA" id="ARBA00052017"/>
    </source>
</evidence>
<keyword evidence="3 10" id="KW-0479">Metal-binding</keyword>
<dbReference type="EMBL" id="FNJQ01000010">
    <property type="protein sequence ID" value="SDP22479.1"/>
    <property type="molecule type" value="Genomic_DNA"/>
</dbReference>
<organism evidence="12 13">
    <name type="scientific">Selenomonas ruminantium</name>
    <dbReference type="NCBI Taxonomy" id="971"/>
    <lineage>
        <taxon>Bacteria</taxon>
        <taxon>Bacillati</taxon>
        <taxon>Bacillota</taxon>
        <taxon>Negativicutes</taxon>
        <taxon>Selenomonadales</taxon>
        <taxon>Selenomonadaceae</taxon>
        <taxon>Selenomonas</taxon>
    </lineage>
</organism>
<feature type="binding site" evidence="10">
    <location>
        <position position="177"/>
    </location>
    <ligand>
        <name>substrate</name>
    </ligand>
</feature>
<evidence type="ECO:0000256" key="3">
    <source>
        <dbReference type="ARBA" id="ARBA00022723"/>
    </source>
</evidence>
<dbReference type="GO" id="GO:0009117">
    <property type="term" value="P:nucleotide metabolic process"/>
    <property type="evidence" value="ECO:0007669"/>
    <property type="project" value="UniProtKB-KW"/>
</dbReference>
<evidence type="ECO:0000256" key="11">
    <source>
        <dbReference type="RuleBase" id="RU003781"/>
    </source>
</evidence>
<dbReference type="Proteomes" id="UP000182412">
    <property type="component" value="Unassembled WGS sequence"/>
</dbReference>
<dbReference type="GO" id="GO:0017111">
    <property type="term" value="F:ribonucleoside triphosphate phosphatase activity"/>
    <property type="evidence" value="ECO:0007669"/>
    <property type="project" value="InterPro"/>
</dbReference>
<evidence type="ECO:0000256" key="4">
    <source>
        <dbReference type="ARBA" id="ARBA00022741"/>
    </source>
</evidence>
<proteinExistence type="inferred from homology"/>
<dbReference type="FunFam" id="3.90.950.10:FF:000001">
    <property type="entry name" value="dITP/XTP pyrophosphatase"/>
    <property type="match status" value="1"/>
</dbReference>
<name>A0A1H0QZX5_SELRU</name>
<comment type="catalytic activity">
    <reaction evidence="10">
        <text>ITP + H2O = IMP + diphosphate + H(+)</text>
        <dbReference type="Rhea" id="RHEA:29399"/>
        <dbReference type="ChEBI" id="CHEBI:15377"/>
        <dbReference type="ChEBI" id="CHEBI:15378"/>
        <dbReference type="ChEBI" id="CHEBI:33019"/>
        <dbReference type="ChEBI" id="CHEBI:58053"/>
        <dbReference type="ChEBI" id="CHEBI:61402"/>
        <dbReference type="EC" id="3.6.1.66"/>
    </reaction>
</comment>
<dbReference type="GO" id="GO:0035870">
    <property type="term" value="F:dITP diphosphatase activity"/>
    <property type="evidence" value="ECO:0007669"/>
    <property type="project" value="UniProtKB-UniRule"/>
</dbReference>
<feature type="binding site" evidence="10">
    <location>
        <begin position="182"/>
        <end position="183"/>
    </location>
    <ligand>
        <name>substrate</name>
    </ligand>
</feature>
<feature type="binding site" evidence="10">
    <location>
        <position position="70"/>
    </location>
    <ligand>
        <name>Mg(2+)</name>
        <dbReference type="ChEBI" id="CHEBI:18420"/>
    </ligand>
</feature>
<dbReference type="InterPro" id="IPR029001">
    <property type="entry name" value="ITPase-like_fam"/>
</dbReference>
<comment type="subunit">
    <text evidence="2 10">Homodimer.</text>
</comment>